<comment type="caution">
    <text evidence="1">The sequence shown here is derived from an EMBL/GenBank/DDBJ whole genome shotgun (WGS) entry which is preliminary data.</text>
</comment>
<evidence type="ECO:0000313" key="2">
    <source>
        <dbReference type="Proteomes" id="UP001165121"/>
    </source>
</evidence>
<dbReference type="EMBL" id="BSXT01001412">
    <property type="protein sequence ID" value="GMF42226.1"/>
    <property type="molecule type" value="Genomic_DNA"/>
</dbReference>
<dbReference type="OrthoDB" id="128167at2759"/>
<reference evidence="1" key="1">
    <citation type="submission" date="2023-04" db="EMBL/GenBank/DDBJ databases">
        <title>Phytophthora fragariaefolia NBRC 109709.</title>
        <authorList>
            <person name="Ichikawa N."/>
            <person name="Sato H."/>
            <person name="Tonouchi N."/>
        </authorList>
    </citation>
    <scope>NUCLEOTIDE SEQUENCE</scope>
    <source>
        <strain evidence="1">NBRC 109709</strain>
    </source>
</reference>
<evidence type="ECO:0000313" key="1">
    <source>
        <dbReference type="EMBL" id="GMF42226.1"/>
    </source>
</evidence>
<dbReference type="Proteomes" id="UP001165121">
    <property type="component" value="Unassembled WGS sequence"/>
</dbReference>
<proteinExistence type="predicted"/>
<dbReference type="AlphaFoldDB" id="A0A9W6XNV4"/>
<accession>A0A9W6XNV4</accession>
<sequence>MSFGADLTLAKSCGKKNREEQLVALANREIIDFDPFESTIPVSFDPPDKKLIAARLSELVDQAVEHGFPLKKELFDVATRYGIWRLSIGNDPPSQIEPFEICFQDDTESIRCTPRTYAPAERDWMKTLMGGLLNGRC</sequence>
<protein>
    <submittedName>
        <fullName evidence="1">Unnamed protein product</fullName>
    </submittedName>
</protein>
<organism evidence="1 2">
    <name type="scientific">Phytophthora fragariaefolia</name>
    <dbReference type="NCBI Taxonomy" id="1490495"/>
    <lineage>
        <taxon>Eukaryota</taxon>
        <taxon>Sar</taxon>
        <taxon>Stramenopiles</taxon>
        <taxon>Oomycota</taxon>
        <taxon>Peronosporomycetes</taxon>
        <taxon>Peronosporales</taxon>
        <taxon>Peronosporaceae</taxon>
        <taxon>Phytophthora</taxon>
    </lineage>
</organism>
<name>A0A9W6XNV4_9STRA</name>
<gene>
    <name evidence="1" type="ORF">Pfra01_001372400</name>
</gene>
<keyword evidence="2" id="KW-1185">Reference proteome</keyword>